<proteinExistence type="predicted"/>
<evidence type="ECO:0000313" key="2">
    <source>
        <dbReference type="Proteomes" id="UP000707206"/>
    </source>
</evidence>
<organism evidence="1 2">
    <name type="scientific">Pelagihabitans pacificus</name>
    <dbReference type="NCBI Taxonomy" id="2696054"/>
    <lineage>
        <taxon>Bacteria</taxon>
        <taxon>Pseudomonadati</taxon>
        <taxon>Bacteroidota</taxon>
        <taxon>Flavobacteriia</taxon>
        <taxon>Flavobacteriales</taxon>
        <taxon>Flavobacteriaceae</taxon>
        <taxon>Pelagihabitans</taxon>
    </lineage>
</organism>
<accession>A0A967AWF6</accession>
<reference evidence="1" key="1">
    <citation type="submission" date="2019-07" db="EMBL/GenBank/DDBJ databases">
        <authorList>
            <person name="De-Chao Zhang Q."/>
        </authorList>
    </citation>
    <scope>NUCLEOTIDE SEQUENCE</scope>
    <source>
        <strain evidence="1">TP-CH-4</strain>
    </source>
</reference>
<sequence length="388" mass="44288">MYKLLGLLLTTFLFACSTERPSKNRFESTDRTSFVFELGEESLSQTLIRDSIVYCSGCSMALSRVDGKAALEIRTDQEFSDGFIDLDKLFDHSIDFRQANYAELEIYVPKESWITALKFNYKDDAGNFGGCHEITNNFYGHYDAWITVRVDLKKALVDCKNWVGEESPIPNTSVLSLNPYNAHQADSSTIYVHAIKVGREFSPESYIKALAAKPDTISNPFVMDFEDGPYFQKVLAYRGFESSGQALAKGKFGNGSMAVRIKNSNDVRRKFTCFLPMFEKITGSPVDFTSVKKIYFDYYLTEESDDFDDATLFLTGKHWNRILKDASALKDFKKGSWEKATIYIDSLDLQLVKGSIDPLNEIYELRLDLNYLPGKKNIEMWIDNFGWE</sequence>
<comment type="caution">
    <text evidence="1">The sequence shown here is derived from an EMBL/GenBank/DDBJ whole genome shotgun (WGS) entry which is preliminary data.</text>
</comment>
<dbReference type="EMBL" id="VIKU02000006">
    <property type="protein sequence ID" value="NHF61164.1"/>
    <property type="molecule type" value="Genomic_DNA"/>
</dbReference>
<dbReference type="AlphaFoldDB" id="A0A967AWF6"/>
<dbReference type="Proteomes" id="UP000707206">
    <property type="component" value="Unassembled WGS sequence"/>
</dbReference>
<reference evidence="1" key="2">
    <citation type="submission" date="2020-03" db="EMBL/GenBank/DDBJ databases">
        <title>Flavobacteriaceae bacterium strain TP-CH-4, a member of the family Flavobacteriaceae isolated from a deep-sea seamount.</title>
        <authorList>
            <person name="Zhang D.-C."/>
        </authorList>
    </citation>
    <scope>NUCLEOTIDE SEQUENCE</scope>
    <source>
        <strain evidence="1">TP-CH-4</strain>
    </source>
</reference>
<dbReference type="PROSITE" id="PS51257">
    <property type="entry name" value="PROKAR_LIPOPROTEIN"/>
    <property type="match status" value="1"/>
</dbReference>
<gene>
    <name evidence="1" type="ORF">FK220_017560</name>
</gene>
<dbReference type="RefSeq" id="WP_152575664.1">
    <property type="nucleotide sequence ID" value="NZ_VIKU02000006.1"/>
</dbReference>
<name>A0A967AWF6_9FLAO</name>
<keyword evidence="2" id="KW-1185">Reference proteome</keyword>
<evidence type="ECO:0000313" key="1">
    <source>
        <dbReference type="EMBL" id="NHF61164.1"/>
    </source>
</evidence>
<protein>
    <submittedName>
        <fullName evidence="1">Uncharacterized protein</fullName>
    </submittedName>
</protein>